<dbReference type="CDD" id="cd20078">
    <property type="entry name" value="XPF_nuclease_XPF_euk"/>
    <property type="match status" value="1"/>
</dbReference>
<keyword evidence="7" id="KW-0238">DNA-binding</keyword>
<evidence type="ECO:0000256" key="9">
    <source>
        <dbReference type="ARBA" id="ARBA00023242"/>
    </source>
</evidence>
<dbReference type="InterPro" id="IPR011335">
    <property type="entry name" value="Restrct_endonuc-II-like"/>
</dbReference>
<protein>
    <recommendedName>
        <fullName evidence="11">ERCC4 domain-containing protein</fullName>
    </recommendedName>
</protein>
<dbReference type="InterPro" id="IPR047520">
    <property type="entry name" value="XPF_nuclease"/>
</dbReference>
<keyword evidence="4" id="KW-0255">Endonuclease</keyword>
<comment type="caution">
    <text evidence="12">The sequence shown here is derived from an EMBL/GenBank/DDBJ whole genome shotgun (WGS) entry which is preliminary data.</text>
</comment>
<dbReference type="GO" id="GO:0000724">
    <property type="term" value="P:double-strand break repair via homologous recombination"/>
    <property type="evidence" value="ECO:0007669"/>
    <property type="project" value="TreeGrafter"/>
</dbReference>
<dbReference type="GO" id="GO:1901255">
    <property type="term" value="P:nucleotide-excision repair involved in interstrand cross-link repair"/>
    <property type="evidence" value="ECO:0007669"/>
    <property type="project" value="TreeGrafter"/>
</dbReference>
<dbReference type="SUPFAM" id="SSF52980">
    <property type="entry name" value="Restriction endonuclease-like"/>
    <property type="match status" value="1"/>
</dbReference>
<evidence type="ECO:0000256" key="10">
    <source>
        <dbReference type="SAM" id="MobiDB-lite"/>
    </source>
</evidence>
<accession>A0A9P8PIL0</accession>
<proteinExistence type="inferred from homology"/>
<dbReference type="PANTHER" id="PTHR10150:SF0">
    <property type="entry name" value="DNA REPAIR ENDONUCLEASE XPF"/>
    <property type="match status" value="1"/>
</dbReference>
<keyword evidence="3" id="KW-0540">Nuclease</keyword>
<evidence type="ECO:0000256" key="8">
    <source>
        <dbReference type="ARBA" id="ARBA00023204"/>
    </source>
</evidence>
<dbReference type="Gene3D" id="1.10.150.20">
    <property type="entry name" value="5' to 3' exonuclease, C-terminal subdomain"/>
    <property type="match status" value="1"/>
</dbReference>
<keyword evidence="9" id="KW-0539">Nucleus</keyword>
<evidence type="ECO:0000256" key="7">
    <source>
        <dbReference type="ARBA" id="ARBA00023125"/>
    </source>
</evidence>
<evidence type="ECO:0000256" key="3">
    <source>
        <dbReference type="ARBA" id="ARBA00022722"/>
    </source>
</evidence>
<dbReference type="GO" id="GO:0003684">
    <property type="term" value="F:damaged DNA binding"/>
    <property type="evidence" value="ECO:0007669"/>
    <property type="project" value="TreeGrafter"/>
</dbReference>
<evidence type="ECO:0000256" key="1">
    <source>
        <dbReference type="ARBA" id="ARBA00004123"/>
    </source>
</evidence>
<keyword evidence="13" id="KW-1185">Reference proteome</keyword>
<keyword evidence="6" id="KW-0378">Hydrolase</keyword>
<comment type="similarity">
    <text evidence="2">Belongs to the XPF family.</text>
</comment>
<evidence type="ECO:0000256" key="4">
    <source>
        <dbReference type="ARBA" id="ARBA00022759"/>
    </source>
</evidence>
<dbReference type="GO" id="GO:0003697">
    <property type="term" value="F:single-stranded DNA binding"/>
    <property type="evidence" value="ECO:0007669"/>
    <property type="project" value="TreeGrafter"/>
</dbReference>
<keyword evidence="5" id="KW-0227">DNA damage</keyword>
<dbReference type="FunFam" id="3.40.50.10130:FF:000002">
    <property type="entry name" value="DNA repair endonuclease XPF"/>
    <property type="match status" value="1"/>
</dbReference>
<feature type="region of interest" description="Disordered" evidence="10">
    <location>
        <begin position="25"/>
        <end position="45"/>
    </location>
</feature>
<evidence type="ECO:0000256" key="2">
    <source>
        <dbReference type="ARBA" id="ARBA00010015"/>
    </source>
</evidence>
<sequence length="1008" mass="116322">MSLFYYEDSDDEVANEQKIVLNSYSNEENAKDNNDQETVSLSQQQQAEQLKQNKDNDLYPLLPKDEEINEDDLVDHIDPVNVTLSLSLKFQQLILQDLISDNALLIMGKGLGLEPITANLLHVLSAPATTISKVEKKSLVIVLGATDEDNEKINEQLIELSWLDNTQRAFNIIKSDKQDMNKRKSLYQQGGIMSVTSRIFIVDLFAGTVNPQKITGIVILHPEKFNDLSNESFITFIYRQHNKWGFIKALSDSVEDFSSDFNPLEKKLKHLKLSKALLWPRFHIEVTSSLLTKDTKNVTEIKIAMSPAMKQIQIGLWANLKKCIDEVRRENSELAPDYWSIENALDSKFINTFHIIFAPYWHMITFKTKQLIKDIKVLKDLLHFLIYYDCVDFREMMELVTDGNKAKIDKQYPISSLWLDTDEAAAVLNYSQKRVIDESGLVLEENPKWEQLAILLDDISNERAHDSKKSGPVLIMCTDHKVKVQLQNYLSMMKQSKVSRAFSARSLLLKKYQRFRESKTIRNNITKEFKESSSKENEKEKIYLSKAFNRQPVSSKRRRTRGGSAVAAVGRMWSKPSNEGEDLESQITREDLEMELMEVDLNNDEMILSDNDEEMVEIENSILLERDIIIDNYEFIEKENQIIIESYNSDTDDSVLQELSPSFIIMYDADLSFIRRVEIFQAINVDNPSKVYFMYYGDSIEEQRHLLSIRKEKDSFTRLIREKSTMASRYDDEDVSQFKLKKSQVMNTRIAGGSTFQNSSQESIVLVDTREFGAPLPGLLHKIGMRVIPLQLTVGDYILTERVCLERKSIPDLIGSFNSGRLYEQCERMSKYYELPALLIEFDKEESFSLEPFSENRRKKNKMKQVNESIANRDQEDIQQKLALLVLRFPRLRILWSSSPYRTAELILELKAGREEPNILKATAAGSNTSKNDESVDPNNTNELYNLKVLDLIKDVPGGMSQVDMYSIMRKVKTSKELLNLEKSSLIKIVGDEDLADRLYKYLVENYK</sequence>
<gene>
    <name evidence="12" type="ORF">WICMUC_003995</name>
</gene>
<feature type="domain" description="ERCC4" evidence="11">
    <location>
        <begin position="764"/>
        <end position="844"/>
    </location>
</feature>
<name>A0A9P8PIL0_9ASCO</name>
<evidence type="ECO:0000313" key="13">
    <source>
        <dbReference type="Proteomes" id="UP000769528"/>
    </source>
</evidence>
<dbReference type="SMART" id="SM00891">
    <property type="entry name" value="ERCC4"/>
    <property type="match status" value="1"/>
</dbReference>
<dbReference type="OrthoDB" id="361020at2759"/>
<evidence type="ECO:0000259" key="11">
    <source>
        <dbReference type="SMART" id="SM00891"/>
    </source>
</evidence>
<dbReference type="EMBL" id="JAEUBF010001103">
    <property type="protein sequence ID" value="KAH3672908.1"/>
    <property type="molecule type" value="Genomic_DNA"/>
</dbReference>
<organism evidence="12 13">
    <name type="scientific">Wickerhamomyces mucosus</name>
    <dbReference type="NCBI Taxonomy" id="1378264"/>
    <lineage>
        <taxon>Eukaryota</taxon>
        <taxon>Fungi</taxon>
        <taxon>Dikarya</taxon>
        <taxon>Ascomycota</taxon>
        <taxon>Saccharomycotina</taxon>
        <taxon>Saccharomycetes</taxon>
        <taxon>Phaffomycetales</taxon>
        <taxon>Wickerhamomycetaceae</taxon>
        <taxon>Wickerhamomyces</taxon>
    </lineage>
</organism>
<dbReference type="GO" id="GO:0000712">
    <property type="term" value="P:resolution of meiotic recombination intermediates"/>
    <property type="evidence" value="ECO:0007669"/>
    <property type="project" value="TreeGrafter"/>
</dbReference>
<dbReference type="AlphaFoldDB" id="A0A9P8PIL0"/>
<evidence type="ECO:0000256" key="6">
    <source>
        <dbReference type="ARBA" id="ARBA00022801"/>
    </source>
</evidence>
<dbReference type="GO" id="GO:0000014">
    <property type="term" value="F:single-stranded DNA endodeoxyribonuclease activity"/>
    <property type="evidence" value="ECO:0007669"/>
    <property type="project" value="TreeGrafter"/>
</dbReference>
<keyword evidence="8" id="KW-0234">DNA repair</keyword>
<dbReference type="GO" id="GO:0000736">
    <property type="term" value="P:double-strand break repair via single-strand annealing, removal of nonhomologous ends"/>
    <property type="evidence" value="ECO:0007669"/>
    <property type="project" value="TreeGrafter"/>
</dbReference>
<comment type="subcellular location">
    <subcellularLocation>
        <location evidence="1">Nucleus</location>
    </subcellularLocation>
</comment>
<dbReference type="PANTHER" id="PTHR10150">
    <property type="entry name" value="DNA REPAIR ENDONUCLEASE XPF"/>
    <property type="match status" value="1"/>
</dbReference>
<dbReference type="Proteomes" id="UP000769528">
    <property type="component" value="Unassembled WGS sequence"/>
</dbReference>
<evidence type="ECO:0000313" key="12">
    <source>
        <dbReference type="EMBL" id="KAH3672908.1"/>
    </source>
</evidence>
<dbReference type="InterPro" id="IPR006166">
    <property type="entry name" value="ERCC4_domain"/>
</dbReference>
<dbReference type="Gene3D" id="3.40.50.10130">
    <property type="match status" value="1"/>
</dbReference>
<dbReference type="Pfam" id="PF02732">
    <property type="entry name" value="ERCC4"/>
    <property type="match status" value="1"/>
</dbReference>
<reference evidence="12" key="1">
    <citation type="journal article" date="2021" name="Open Biol.">
        <title>Shared evolutionary footprints suggest mitochondrial oxidative damage underlies multiple complex I losses in fungi.</title>
        <authorList>
            <person name="Schikora-Tamarit M.A."/>
            <person name="Marcet-Houben M."/>
            <person name="Nosek J."/>
            <person name="Gabaldon T."/>
        </authorList>
    </citation>
    <scope>NUCLEOTIDE SEQUENCE</scope>
    <source>
        <strain evidence="12">CBS6341</strain>
    </source>
</reference>
<reference evidence="12" key="2">
    <citation type="submission" date="2021-01" db="EMBL/GenBank/DDBJ databases">
        <authorList>
            <person name="Schikora-Tamarit M.A."/>
        </authorList>
    </citation>
    <scope>NUCLEOTIDE SEQUENCE</scope>
    <source>
        <strain evidence="12">CBS6341</strain>
    </source>
</reference>
<evidence type="ECO:0000256" key="5">
    <source>
        <dbReference type="ARBA" id="ARBA00022763"/>
    </source>
</evidence>
<dbReference type="GO" id="GO:0000110">
    <property type="term" value="C:nucleotide-excision repair factor 1 complex"/>
    <property type="evidence" value="ECO:0007669"/>
    <property type="project" value="TreeGrafter"/>
</dbReference>